<organism evidence="1 2">
    <name type="scientific">Zhongshania aquimaris</name>
    <dbReference type="NCBI Taxonomy" id="2857107"/>
    <lineage>
        <taxon>Bacteria</taxon>
        <taxon>Pseudomonadati</taxon>
        <taxon>Pseudomonadota</taxon>
        <taxon>Gammaproteobacteria</taxon>
        <taxon>Cellvibrionales</taxon>
        <taxon>Spongiibacteraceae</taxon>
        <taxon>Zhongshania</taxon>
    </lineage>
</organism>
<evidence type="ECO:0000313" key="2">
    <source>
        <dbReference type="Proteomes" id="UP001166291"/>
    </source>
</evidence>
<dbReference type="PANTHER" id="PTHR10704:SF44">
    <property type="entry name" value="LD35051P-RELATED"/>
    <property type="match status" value="1"/>
</dbReference>
<dbReference type="EMBL" id="JAHWDQ010000002">
    <property type="protein sequence ID" value="MBW2940874.1"/>
    <property type="molecule type" value="Genomic_DNA"/>
</dbReference>
<dbReference type="Proteomes" id="UP001166291">
    <property type="component" value="Unassembled WGS sequence"/>
</dbReference>
<reference evidence="1" key="1">
    <citation type="submission" date="2021-07" db="EMBL/GenBank/DDBJ databases">
        <title>Zhongshania sp. CAU 1632 isolated from seawater.</title>
        <authorList>
            <person name="Kim W."/>
        </authorList>
    </citation>
    <scope>NUCLEOTIDE SEQUENCE</scope>
    <source>
        <strain evidence="1">CAU 1632</strain>
    </source>
</reference>
<evidence type="ECO:0000313" key="1">
    <source>
        <dbReference type="EMBL" id="MBW2940874.1"/>
    </source>
</evidence>
<proteinExistence type="predicted"/>
<accession>A0ABS6VS62</accession>
<gene>
    <name evidence="1" type="ORF">KXJ70_08815</name>
</gene>
<dbReference type="PANTHER" id="PTHR10704">
    <property type="entry name" value="CARBOHYDRATE SULFOTRANSFERASE"/>
    <property type="match status" value="1"/>
</dbReference>
<comment type="caution">
    <text evidence="1">The sequence shown here is derived from an EMBL/GenBank/DDBJ whole genome shotgun (WGS) entry which is preliminary data.</text>
</comment>
<dbReference type="InterPro" id="IPR051135">
    <property type="entry name" value="Gal/GlcNAc/GalNAc_ST"/>
</dbReference>
<keyword evidence="2" id="KW-1185">Reference proteome</keyword>
<sequence length="304" mass="34796">MNALLVTGMHRSGTTFVGKILSEAPEVVSLHEPFNKEFGIRGVEAVYPSVLDSYLRNQICQVLSLNFKVKSVAPGDSFSKSIARRLVGGRTNIDKYKAKWQIFKNKEINTLIIKDPFLILNCAQLADDFGIPSVVTLRHPVAIWRSIRRMNWVFNFEEFGNEEVTKKYSSLTRVELNKLSEIEKFSYLYLMLYSSALDANKASSMVHLFRHEDICVRPIDAFSEMAAMLNINYTNSMSELVHQKTSAEKAEYDNDKLHNFYRDSKALAWSWCDAECSEEESIIKRICGDLVDDLYGSWRPESCL</sequence>
<dbReference type="RefSeq" id="WP_219043140.1">
    <property type="nucleotide sequence ID" value="NZ_JAHWDQ010000002.1"/>
</dbReference>
<protein>
    <submittedName>
        <fullName evidence="1">Sulfotransferase</fullName>
    </submittedName>
</protein>
<name>A0ABS6VS62_9GAMM</name>